<dbReference type="Pfam" id="PF10199">
    <property type="entry name" value="Adaptin_binding"/>
    <property type="match status" value="1"/>
</dbReference>
<dbReference type="GO" id="GO:0005525">
    <property type="term" value="F:GTP binding"/>
    <property type="evidence" value="ECO:0007669"/>
    <property type="project" value="InterPro"/>
</dbReference>
<dbReference type="SUPFAM" id="SSF52540">
    <property type="entry name" value="P-loop containing nucleoside triphosphate hydrolases"/>
    <property type="match status" value="1"/>
</dbReference>
<dbReference type="InterPro" id="IPR001806">
    <property type="entry name" value="Small_GTPase"/>
</dbReference>
<dbReference type="OrthoDB" id="10261384at2759"/>
<evidence type="ECO:0000313" key="2">
    <source>
        <dbReference type="Proteomes" id="UP000323000"/>
    </source>
</evidence>
<dbReference type="AlphaFoldDB" id="A0A5C7HST3"/>
<reference evidence="2" key="1">
    <citation type="journal article" date="2019" name="Gigascience">
        <title>De novo genome assembly of the endangered Acer yangbiense, a plant species with extremely small populations endemic to Yunnan Province, China.</title>
        <authorList>
            <person name="Yang J."/>
            <person name="Wariss H.M."/>
            <person name="Tao L."/>
            <person name="Zhang R."/>
            <person name="Yun Q."/>
            <person name="Hollingsworth P."/>
            <person name="Dao Z."/>
            <person name="Luo G."/>
            <person name="Guo H."/>
            <person name="Ma Y."/>
            <person name="Sun W."/>
        </authorList>
    </citation>
    <scope>NUCLEOTIDE SEQUENCE [LARGE SCALE GENOMIC DNA]</scope>
    <source>
        <strain evidence="2">cv. Malutang</strain>
    </source>
</reference>
<name>A0A5C7HST3_9ROSI</name>
<dbReference type="InterPro" id="IPR019341">
    <property type="entry name" value="Alpha/Gamma-adaptin-bd_p34"/>
</dbReference>
<dbReference type="Pfam" id="PF00071">
    <property type="entry name" value="Ras"/>
    <property type="match status" value="1"/>
</dbReference>
<comment type="caution">
    <text evidence="1">The sequence shown here is derived from an EMBL/GenBank/DDBJ whole genome shotgun (WGS) entry which is preliminary data.</text>
</comment>
<evidence type="ECO:0000313" key="1">
    <source>
        <dbReference type="EMBL" id="TXG59242.1"/>
    </source>
</evidence>
<gene>
    <name evidence="1" type="ORF">EZV62_013815</name>
</gene>
<organism evidence="1 2">
    <name type="scientific">Acer yangbiense</name>
    <dbReference type="NCBI Taxonomy" id="1000413"/>
    <lineage>
        <taxon>Eukaryota</taxon>
        <taxon>Viridiplantae</taxon>
        <taxon>Streptophyta</taxon>
        <taxon>Embryophyta</taxon>
        <taxon>Tracheophyta</taxon>
        <taxon>Spermatophyta</taxon>
        <taxon>Magnoliopsida</taxon>
        <taxon>eudicotyledons</taxon>
        <taxon>Gunneridae</taxon>
        <taxon>Pentapetalae</taxon>
        <taxon>rosids</taxon>
        <taxon>malvids</taxon>
        <taxon>Sapindales</taxon>
        <taxon>Sapindaceae</taxon>
        <taxon>Hippocastanoideae</taxon>
        <taxon>Acereae</taxon>
        <taxon>Acer</taxon>
    </lineage>
</organism>
<dbReference type="Proteomes" id="UP000323000">
    <property type="component" value="Chromosome 6"/>
</dbReference>
<protein>
    <submittedName>
        <fullName evidence="1">Uncharacterized protein</fullName>
    </submittedName>
</protein>
<proteinExistence type="predicted"/>
<dbReference type="EMBL" id="VAHF01000006">
    <property type="protein sequence ID" value="TXG59242.1"/>
    <property type="molecule type" value="Genomic_DNA"/>
</dbReference>
<dbReference type="CDD" id="cd00882">
    <property type="entry name" value="Ras_like_GTPase"/>
    <property type="match status" value="1"/>
</dbReference>
<sequence>MLREGFDFKSKKMETKNQTSLENRPGVLIVGSSNVGKHTLISRLISVDFEDASESDSSSQVLVHGWTINTKYYTADVSLWMAHLHEGFSVGMLPGLDCLDALVMVFDLNDLSTLDALKDWASRIDLKQFEILLCIGNKVDLLPGHPVHAEYRRRLLNPAEPSGDSCSDFTEYGISEFEGSSLLGDEEPSWEIRRSCLEWCTEHNIEYIEACASNADFDKCLSVNGDSQGVERLFGALSAHMWPGMILKSGDKITEPSLPEKEEFSEEESDYEFEYEVLSPGSAEPWDDSDEVWVSADGIVGIPDAGGSSAQNISATEHNQANVTRSDNAELQPSTSRDGLVDEIDNKVVQHEEEPNKVSELDMGSPFDIEDLERLMSEIGSMRNNLRLMPDFQRREMAANLAMKMASMFGGSSND</sequence>
<keyword evidence="2" id="KW-1185">Reference proteome</keyword>
<dbReference type="Gene3D" id="3.40.50.300">
    <property type="entry name" value="P-loop containing nucleotide triphosphate hydrolases"/>
    <property type="match status" value="1"/>
</dbReference>
<dbReference type="GO" id="GO:0003924">
    <property type="term" value="F:GTPase activity"/>
    <property type="evidence" value="ECO:0007669"/>
    <property type="project" value="InterPro"/>
</dbReference>
<accession>A0A5C7HST3</accession>
<dbReference type="InterPro" id="IPR027417">
    <property type="entry name" value="P-loop_NTPase"/>
</dbReference>
<dbReference type="PANTHER" id="PTHR14659">
    <property type="entry name" value="ALPHA- AND GAMMA-ADAPTIN-BINDING PROTEIN P34"/>
    <property type="match status" value="1"/>
</dbReference>
<dbReference type="PANTHER" id="PTHR14659:SF1">
    <property type="entry name" value="ALPHA- AND GAMMA-ADAPTIN-BINDING PROTEIN P34"/>
    <property type="match status" value="1"/>
</dbReference>